<evidence type="ECO:0000313" key="2">
    <source>
        <dbReference type="Proteomes" id="UP000471648"/>
    </source>
</evidence>
<gene>
    <name evidence="1" type="ORF">G3I39_40345</name>
</gene>
<protein>
    <submittedName>
        <fullName evidence="1">Uncharacterized protein</fullName>
    </submittedName>
</protein>
<reference evidence="1 2" key="1">
    <citation type="submission" date="2020-01" db="EMBL/GenBank/DDBJ databases">
        <title>Insect and environment-associated Actinomycetes.</title>
        <authorList>
            <person name="Currrie C."/>
            <person name="Chevrette M."/>
            <person name="Carlson C."/>
            <person name="Stubbendieck R."/>
            <person name="Wendt-Pienkowski E."/>
        </authorList>
    </citation>
    <scope>NUCLEOTIDE SEQUENCE [LARGE SCALE GENOMIC DNA]</scope>
    <source>
        <strain evidence="1 2">SID14438</strain>
    </source>
</reference>
<accession>A0A6N9VKN6</accession>
<dbReference type="AlphaFoldDB" id="A0A6N9VKN6"/>
<organism evidence="1 2">
    <name type="scientific">Streptomyces microflavus</name>
    <name type="common">Streptomyces lipmanii</name>
    <dbReference type="NCBI Taxonomy" id="1919"/>
    <lineage>
        <taxon>Bacteria</taxon>
        <taxon>Bacillati</taxon>
        <taxon>Actinomycetota</taxon>
        <taxon>Actinomycetes</taxon>
        <taxon>Kitasatosporales</taxon>
        <taxon>Streptomycetaceae</taxon>
        <taxon>Streptomyces</taxon>
    </lineage>
</organism>
<proteinExistence type="predicted"/>
<dbReference type="RefSeq" id="WP_164359306.1">
    <property type="nucleotide sequence ID" value="NZ_CP109320.1"/>
</dbReference>
<name>A0A6N9VKN6_STRMI</name>
<dbReference type="EMBL" id="JAAGME010001688">
    <property type="protein sequence ID" value="NEB73273.1"/>
    <property type="molecule type" value="Genomic_DNA"/>
</dbReference>
<sequence>MPQPPRLVRRDDIRPRVDHRTVQVGTMWFDEPPADDERIQVPGAGLYLSTVWTDHHPLVRLESWSGEPPEPEEGLWTYRREFRAALEERLAVLDLFGFFKESAPVTPGPYRFRLLHRSRELAPDEDELLPEPAPREVPLEIWLFQLWPDR</sequence>
<evidence type="ECO:0000313" key="1">
    <source>
        <dbReference type="EMBL" id="NEB73273.1"/>
    </source>
</evidence>
<comment type="caution">
    <text evidence="1">The sequence shown here is derived from an EMBL/GenBank/DDBJ whole genome shotgun (WGS) entry which is preliminary data.</text>
</comment>
<dbReference type="Proteomes" id="UP000471648">
    <property type="component" value="Unassembled WGS sequence"/>
</dbReference>